<protein>
    <submittedName>
        <fullName evidence="3">Putative short-chain dehydrogenase</fullName>
    </submittedName>
</protein>
<reference evidence="3 4" key="1">
    <citation type="submission" date="2015-10" db="EMBL/GenBank/DDBJ databases">
        <title>Full genome of DAOMC 229536 Phialocephala scopiformis, a fungal endophyte of spruce producing the potent anti-insectan compound rugulosin.</title>
        <authorList>
            <consortium name="DOE Joint Genome Institute"/>
            <person name="Walker A.K."/>
            <person name="Frasz S.L."/>
            <person name="Seifert K.A."/>
            <person name="Miller J.D."/>
            <person name="Mondo S.J."/>
            <person name="Labutti K."/>
            <person name="Lipzen A."/>
            <person name="Dockter R."/>
            <person name="Kennedy M."/>
            <person name="Grigoriev I.V."/>
            <person name="Spatafora J.W."/>
        </authorList>
    </citation>
    <scope>NUCLEOTIDE SEQUENCE [LARGE SCALE GENOMIC DNA]</scope>
    <source>
        <strain evidence="3 4">CBS 120377</strain>
    </source>
</reference>
<dbReference type="PRINTS" id="PR00081">
    <property type="entry name" value="GDHRDH"/>
</dbReference>
<gene>
    <name evidence="3" type="ORF">LY89DRAFT_337772</name>
</gene>
<dbReference type="Gene3D" id="3.40.50.720">
    <property type="entry name" value="NAD(P)-binding Rossmann-like Domain"/>
    <property type="match status" value="1"/>
</dbReference>
<dbReference type="RefSeq" id="XP_018062550.1">
    <property type="nucleotide sequence ID" value="XM_018206834.1"/>
</dbReference>
<name>A0A132B706_MOLSC</name>
<dbReference type="PANTHER" id="PTHR24320">
    <property type="entry name" value="RETINOL DEHYDROGENASE"/>
    <property type="match status" value="1"/>
</dbReference>
<proteinExistence type="inferred from homology"/>
<organism evidence="3 4">
    <name type="scientific">Mollisia scopiformis</name>
    <name type="common">Conifer needle endophyte fungus</name>
    <name type="synonym">Phialocephala scopiformis</name>
    <dbReference type="NCBI Taxonomy" id="149040"/>
    <lineage>
        <taxon>Eukaryota</taxon>
        <taxon>Fungi</taxon>
        <taxon>Dikarya</taxon>
        <taxon>Ascomycota</taxon>
        <taxon>Pezizomycotina</taxon>
        <taxon>Leotiomycetes</taxon>
        <taxon>Helotiales</taxon>
        <taxon>Mollisiaceae</taxon>
        <taxon>Mollisia</taxon>
    </lineage>
</organism>
<dbReference type="GO" id="GO:0016491">
    <property type="term" value="F:oxidoreductase activity"/>
    <property type="evidence" value="ECO:0007669"/>
    <property type="project" value="UniProtKB-KW"/>
</dbReference>
<sequence length="351" mass="38751">MTSTTYPEFSESTESLEVAKKFAGEIQERTILVTGVNRGGIGFSTAQAFASQSPSTLIIAGRTPSRIQDCIDALKQEYPEVNYRALKLDLSSQKAVREAAAELLSWTDVPTIDILINNAAVMNLPERQLSEDGLEMQFATNHIGHFLFTNLIMSKLIKGARIVNVTSLSPTVAGMRWSDINFEKTNKDLPEAEQPPYEMHRRWGEVDPEEKSYLPLEGYNQSKVANVLFSIAANKLLYEKHGILSLAVHPGIIQTELGRYAAPETRAAIQEMRDSGMIHFKTLGAGAATSLVAATDPKLGMPGTKDGVENYGIYMMDCQISEKAGSRAVSNSEAERLWKLSEDLVKETFVW</sequence>
<dbReference type="EMBL" id="KQ947436">
    <property type="protein sequence ID" value="KUJ08195.1"/>
    <property type="molecule type" value="Genomic_DNA"/>
</dbReference>
<dbReference type="STRING" id="149040.A0A132B706"/>
<evidence type="ECO:0000256" key="1">
    <source>
        <dbReference type="ARBA" id="ARBA00006484"/>
    </source>
</evidence>
<dbReference type="PANTHER" id="PTHR24320:SF283">
    <property type="entry name" value="RETINOL DEHYDROGENASE 11"/>
    <property type="match status" value="1"/>
</dbReference>
<dbReference type="KEGG" id="psco:LY89DRAFT_337772"/>
<dbReference type="InterPro" id="IPR036291">
    <property type="entry name" value="NAD(P)-bd_dom_sf"/>
</dbReference>
<dbReference type="Proteomes" id="UP000070700">
    <property type="component" value="Unassembled WGS sequence"/>
</dbReference>
<dbReference type="Pfam" id="PF00106">
    <property type="entry name" value="adh_short"/>
    <property type="match status" value="1"/>
</dbReference>
<dbReference type="InParanoid" id="A0A132B706"/>
<comment type="similarity">
    <text evidence="1">Belongs to the short-chain dehydrogenases/reductases (SDR) family.</text>
</comment>
<keyword evidence="2" id="KW-0560">Oxidoreductase</keyword>
<evidence type="ECO:0000313" key="4">
    <source>
        <dbReference type="Proteomes" id="UP000070700"/>
    </source>
</evidence>
<dbReference type="OrthoDB" id="191139at2759"/>
<evidence type="ECO:0000313" key="3">
    <source>
        <dbReference type="EMBL" id="KUJ08195.1"/>
    </source>
</evidence>
<accession>A0A132B706</accession>
<dbReference type="AlphaFoldDB" id="A0A132B706"/>
<evidence type="ECO:0000256" key="2">
    <source>
        <dbReference type="ARBA" id="ARBA00023002"/>
    </source>
</evidence>
<dbReference type="GeneID" id="28816560"/>
<dbReference type="InterPro" id="IPR002347">
    <property type="entry name" value="SDR_fam"/>
</dbReference>
<keyword evidence="4" id="KW-1185">Reference proteome</keyword>
<dbReference type="SUPFAM" id="SSF51735">
    <property type="entry name" value="NAD(P)-binding Rossmann-fold domains"/>
    <property type="match status" value="1"/>
</dbReference>